<evidence type="ECO:0000256" key="1">
    <source>
        <dbReference type="SAM" id="SignalP"/>
    </source>
</evidence>
<feature type="chain" id="PRO_5040118087" evidence="1">
    <location>
        <begin position="22"/>
        <end position="285"/>
    </location>
</feature>
<protein>
    <submittedName>
        <fullName evidence="2">Uncharacterized protein</fullName>
    </submittedName>
</protein>
<evidence type="ECO:0000313" key="2">
    <source>
        <dbReference type="EMBL" id="CAG9806490.1"/>
    </source>
</evidence>
<dbReference type="Proteomes" id="UP001153620">
    <property type="component" value="Chromosome 3"/>
</dbReference>
<dbReference type="EMBL" id="OU895879">
    <property type="protein sequence ID" value="CAG9806490.1"/>
    <property type="molecule type" value="Genomic_DNA"/>
</dbReference>
<dbReference type="AlphaFoldDB" id="A0A9N9WV15"/>
<evidence type="ECO:0000313" key="3">
    <source>
        <dbReference type="Proteomes" id="UP001153620"/>
    </source>
</evidence>
<accession>A0A9N9WV15</accession>
<dbReference type="OrthoDB" id="7788452at2759"/>
<keyword evidence="1" id="KW-0732">Signal</keyword>
<reference evidence="2" key="2">
    <citation type="submission" date="2022-10" db="EMBL/GenBank/DDBJ databases">
        <authorList>
            <consortium name="ENA_rothamsted_submissions"/>
            <consortium name="culmorum"/>
            <person name="King R."/>
        </authorList>
    </citation>
    <scope>NUCLEOTIDE SEQUENCE</scope>
</reference>
<sequence>MIRELLLVQILLIFSFHKSDAKLTVECIVDYLKFKHFDTDYFSSVNKYDGNPTDCTNEIRSQNENFYNKVRTKFTNHVARKEYADCAVKEVKAETQFENYRLAALGAEMKGVGLKFWKSSDKNKYIQENQNKALELENNGLVNCQGRKKYGEFFDSFYDQKKSEQLTVDFEYCLRKYLGDNNIIKHNQYGFSTNMIQAARSRGIRCDDIMRVTKDQMKAQISADGAEACTVERFVANGYLDEILKVQMLSKLEMTASEKEAEKENFIKKMISLTNLIKSCPLPLH</sequence>
<gene>
    <name evidence="2" type="ORF">CHIRRI_LOCUS9346</name>
</gene>
<keyword evidence="3" id="KW-1185">Reference proteome</keyword>
<organism evidence="2 3">
    <name type="scientific">Chironomus riparius</name>
    <dbReference type="NCBI Taxonomy" id="315576"/>
    <lineage>
        <taxon>Eukaryota</taxon>
        <taxon>Metazoa</taxon>
        <taxon>Ecdysozoa</taxon>
        <taxon>Arthropoda</taxon>
        <taxon>Hexapoda</taxon>
        <taxon>Insecta</taxon>
        <taxon>Pterygota</taxon>
        <taxon>Neoptera</taxon>
        <taxon>Endopterygota</taxon>
        <taxon>Diptera</taxon>
        <taxon>Nematocera</taxon>
        <taxon>Chironomoidea</taxon>
        <taxon>Chironomidae</taxon>
        <taxon>Chironominae</taxon>
        <taxon>Chironomus</taxon>
    </lineage>
</organism>
<feature type="signal peptide" evidence="1">
    <location>
        <begin position="1"/>
        <end position="21"/>
    </location>
</feature>
<reference evidence="2" key="1">
    <citation type="submission" date="2022-01" db="EMBL/GenBank/DDBJ databases">
        <authorList>
            <person name="King R."/>
        </authorList>
    </citation>
    <scope>NUCLEOTIDE SEQUENCE</scope>
</reference>
<proteinExistence type="predicted"/>
<name>A0A9N9WV15_9DIPT</name>